<evidence type="ECO:0000256" key="9">
    <source>
        <dbReference type="ARBA" id="ARBA00023239"/>
    </source>
</evidence>
<keyword evidence="14" id="KW-1185">Reference proteome</keyword>
<dbReference type="GO" id="GO:0004609">
    <property type="term" value="F:phosphatidylserine decarboxylase activity"/>
    <property type="evidence" value="ECO:0007669"/>
    <property type="project" value="UniProtKB-UniRule"/>
</dbReference>
<dbReference type="eggNOG" id="COG0688">
    <property type="taxonomic scope" value="Bacteria"/>
</dbReference>
<feature type="site" description="Cleavage (non-hydrolytic); by autocatalysis" evidence="12">
    <location>
        <begin position="247"/>
        <end position="248"/>
    </location>
</feature>
<keyword evidence="7 12" id="KW-0865">Zymogen</keyword>
<evidence type="ECO:0000256" key="12">
    <source>
        <dbReference type="HAMAP-Rule" id="MF_00662"/>
    </source>
</evidence>
<evidence type="ECO:0000256" key="7">
    <source>
        <dbReference type="ARBA" id="ARBA00023145"/>
    </source>
</evidence>
<dbReference type="HAMAP" id="MF_00662">
    <property type="entry name" value="PS_decarb_PSD_B_type1"/>
    <property type="match status" value="1"/>
</dbReference>
<evidence type="ECO:0000256" key="2">
    <source>
        <dbReference type="ARBA" id="ARBA00022475"/>
    </source>
</evidence>
<dbReference type="InterPro" id="IPR033177">
    <property type="entry name" value="PSD-B"/>
</dbReference>
<evidence type="ECO:0000256" key="8">
    <source>
        <dbReference type="ARBA" id="ARBA00023209"/>
    </source>
</evidence>
<comment type="subcellular location">
    <subcellularLocation>
        <location evidence="12">Cell membrane</location>
        <topology evidence="12">Peripheral membrane protein</topology>
    </subcellularLocation>
</comment>
<evidence type="ECO:0000256" key="10">
    <source>
        <dbReference type="ARBA" id="ARBA00023264"/>
    </source>
</evidence>
<feature type="active site" description="Charge relay system; for autoendoproteolytic cleavage activity" evidence="12">
    <location>
        <position position="248"/>
    </location>
</feature>
<evidence type="ECO:0000313" key="14">
    <source>
        <dbReference type="Proteomes" id="UP000015380"/>
    </source>
</evidence>
<keyword evidence="3 12" id="KW-0444">Lipid biosynthesis</keyword>
<evidence type="ECO:0000256" key="4">
    <source>
        <dbReference type="ARBA" id="ARBA00022793"/>
    </source>
</evidence>
<dbReference type="PANTHER" id="PTHR10067">
    <property type="entry name" value="PHOSPHATIDYLSERINE DECARBOXYLASE"/>
    <property type="match status" value="1"/>
</dbReference>
<feature type="modified residue" description="Pyruvic acid (Ser); by autocatalysis" evidence="12">
    <location>
        <position position="248"/>
    </location>
</feature>
<dbReference type="InterPro" id="IPR003817">
    <property type="entry name" value="PS_Dcarbxylase"/>
</dbReference>
<feature type="active site" description="Charge relay system; for autoendoproteolytic cleavage activity" evidence="12">
    <location>
        <position position="89"/>
    </location>
</feature>
<dbReference type="GO" id="GO:0006646">
    <property type="term" value="P:phosphatidylethanolamine biosynthetic process"/>
    <property type="evidence" value="ECO:0007669"/>
    <property type="project" value="UniProtKB-UniRule"/>
</dbReference>
<protein>
    <recommendedName>
        <fullName evidence="12">Phosphatidylserine decarboxylase proenzyme</fullName>
        <ecNumber evidence="12">4.1.1.65</ecNumber>
    </recommendedName>
    <component>
        <recommendedName>
            <fullName evidence="12">Phosphatidylserine decarboxylase alpha chain</fullName>
        </recommendedName>
    </component>
    <component>
        <recommendedName>
            <fullName evidence="12">Phosphatidylserine decarboxylase beta chain</fullName>
        </recommendedName>
    </component>
</protein>
<comment type="pathway">
    <text evidence="1">Lipid metabolism.</text>
</comment>
<evidence type="ECO:0000256" key="3">
    <source>
        <dbReference type="ARBA" id="ARBA00022516"/>
    </source>
</evidence>
<feature type="active site" description="Schiff-base intermediate with substrate; via pyruvic acid; for decarboxylase activity" evidence="12">
    <location>
        <position position="248"/>
    </location>
</feature>
<organism evidence="13 14">
    <name type="scientific">Cycloclasticus zancles 78-ME</name>
    <dbReference type="NCBI Taxonomy" id="1198232"/>
    <lineage>
        <taxon>Bacteria</taxon>
        <taxon>Pseudomonadati</taxon>
        <taxon>Pseudomonadota</taxon>
        <taxon>Gammaproteobacteria</taxon>
        <taxon>Thiotrichales</taxon>
        <taxon>Piscirickettsiaceae</taxon>
        <taxon>Cycloclasticus</taxon>
    </lineage>
</organism>
<comment type="subunit">
    <text evidence="12">Heterodimer of a large membrane-associated beta subunit and a small pyruvoyl-containing alpha subunit.</text>
</comment>
<dbReference type="NCBIfam" id="TIGR00163">
    <property type="entry name" value="PS_decarb"/>
    <property type="match status" value="1"/>
</dbReference>
<feature type="chain" id="PRO_5023252588" description="Phosphatidylserine decarboxylase beta chain" evidence="12">
    <location>
        <begin position="1"/>
        <end position="247"/>
    </location>
</feature>
<evidence type="ECO:0000256" key="11">
    <source>
        <dbReference type="ARBA" id="ARBA00023317"/>
    </source>
</evidence>
<comment type="cofactor">
    <cofactor evidence="12">
        <name>pyruvate</name>
        <dbReference type="ChEBI" id="CHEBI:15361"/>
    </cofactor>
    <text evidence="12">Binds 1 pyruvoyl group covalently per subunit.</text>
</comment>
<keyword evidence="6 12" id="KW-0472">Membrane</keyword>
<evidence type="ECO:0000256" key="5">
    <source>
        <dbReference type="ARBA" id="ARBA00023098"/>
    </source>
</evidence>
<comment type="catalytic activity">
    <reaction evidence="12">
        <text>a 1,2-diacyl-sn-glycero-3-phospho-L-serine + H(+) = a 1,2-diacyl-sn-glycero-3-phosphoethanolamine + CO2</text>
        <dbReference type="Rhea" id="RHEA:20828"/>
        <dbReference type="ChEBI" id="CHEBI:15378"/>
        <dbReference type="ChEBI" id="CHEBI:16526"/>
        <dbReference type="ChEBI" id="CHEBI:57262"/>
        <dbReference type="ChEBI" id="CHEBI:64612"/>
        <dbReference type="EC" id="4.1.1.65"/>
    </reaction>
</comment>
<dbReference type="EMBL" id="CP005996">
    <property type="protein sequence ID" value="AGS39279.1"/>
    <property type="molecule type" value="Genomic_DNA"/>
</dbReference>
<evidence type="ECO:0000313" key="13">
    <source>
        <dbReference type="EMBL" id="AGS39279.1"/>
    </source>
</evidence>
<dbReference type="UniPathway" id="UPA00558">
    <property type="reaction ID" value="UER00616"/>
</dbReference>
<dbReference type="GO" id="GO:0005886">
    <property type="term" value="C:plasma membrane"/>
    <property type="evidence" value="ECO:0007669"/>
    <property type="project" value="UniProtKB-SubCell"/>
</dbReference>
<keyword evidence="11 12" id="KW-0670">Pyruvate</keyword>
<keyword evidence="9 12" id="KW-0456">Lyase</keyword>
<comment type="pathway">
    <text evidence="12">Phospholipid metabolism; phosphatidylethanolamine biosynthesis; phosphatidylethanolamine from CDP-diacylglycerol: step 2/2.</text>
</comment>
<comment type="PTM">
    <text evidence="12">Is synthesized initially as an inactive proenzyme. Formation of the active enzyme involves a self-maturation process in which the active site pyruvoyl group is generated from an internal serine residue via an autocatalytic post-translational modification. Two non-identical subunits are generated from the proenzyme in this reaction, and the pyruvate is formed at the N-terminus of the alpha chain, which is derived from the carboxyl end of the proenzyme. The autoendoproteolytic cleavage occurs by a canonical serine protease mechanism, in which the side chain hydroxyl group of the serine supplies its oxygen atom to form the C-terminus of the beta chain, while the remainder of the serine residue undergoes an oxidative deamination to produce ammonia and the pyruvoyl prosthetic group on the alpha chain. During this reaction, the Ser that is part of the protease active site of the proenzyme becomes the pyruvoyl prosthetic group, which constitutes an essential element of the active site of the mature decarboxylase.</text>
</comment>
<dbReference type="EC" id="4.1.1.65" evidence="12"/>
<dbReference type="Proteomes" id="UP000015380">
    <property type="component" value="Chromosome"/>
</dbReference>
<feature type="chain" id="PRO_5023252587" description="Phosphatidylserine decarboxylase alpha chain" evidence="12">
    <location>
        <begin position="248"/>
        <end position="282"/>
    </location>
</feature>
<accession>S5T6Y6</accession>
<keyword evidence="8 12" id="KW-0594">Phospholipid biosynthesis</keyword>
<keyword evidence="10 12" id="KW-1208">Phospholipid metabolism</keyword>
<dbReference type="InterPro" id="IPR033178">
    <property type="entry name" value="PSD_type1_pro"/>
</dbReference>
<dbReference type="RefSeq" id="WP_020932262.1">
    <property type="nucleotide sequence ID" value="NC_021917.1"/>
</dbReference>
<reference evidence="14" key="2">
    <citation type="journal article" date="2016" name="Environ. Microbiol. Rep.">
        <title>Analysis of defence systems and a conjugative IncP-1 plasmid in the marine polyaromatic hydrocarbons-degrading bacterium Cycloclasticus sp. 78-ME.</title>
        <authorList>
            <person name="Yakimov M.M."/>
            <person name="Crisafi F."/>
            <person name="Messina E."/>
            <person name="Smedile F."/>
            <person name="Lopatina A."/>
            <person name="Denaro R."/>
            <person name="Pieper D.H."/>
            <person name="Golyshin P.N."/>
            <person name="Giuliano L."/>
        </authorList>
    </citation>
    <scope>NUCLEOTIDE SEQUENCE [LARGE SCALE GENOMIC DNA]</scope>
    <source>
        <strain evidence="14">78-ME</strain>
    </source>
</reference>
<dbReference type="KEGG" id="cza:CYCME_0946"/>
<proteinExistence type="inferred from homology"/>
<keyword evidence="4 12" id="KW-0210">Decarboxylase</keyword>
<feature type="active site" description="Charge relay system; for autoendoproteolytic cleavage activity" evidence="12">
    <location>
        <position position="145"/>
    </location>
</feature>
<gene>
    <name evidence="12 13" type="primary">psd</name>
    <name evidence="13" type="ORF">CYCME_0946</name>
</gene>
<reference evidence="13 14" key="1">
    <citation type="submission" date="2013-05" db="EMBL/GenBank/DDBJ databases">
        <title>Between feast and famine: a lifestyle of most important marine PAH-degrading bacterium Cycloclasticus sp. 7ME.</title>
        <authorList>
            <person name="Yakimov M.M."/>
            <person name="Messina E."/>
            <person name="Genovese M."/>
            <person name="Denaro R."/>
            <person name="Crisafi F."/>
            <person name="Russo D."/>
            <person name="Cappello S."/>
            <person name="Santisi S."/>
            <person name="Smedile F."/>
            <person name="Golyshina O.V."/>
            <person name="Tran H."/>
            <person name="Pieper D.H."/>
            <person name="Golyshin P.N."/>
            <person name="Giuliano L."/>
        </authorList>
    </citation>
    <scope>NUCLEOTIDE SEQUENCE [LARGE SCALE GENOMIC DNA]</scope>
    <source>
        <strain evidence="13 14">78-ME</strain>
    </source>
</reference>
<dbReference type="Pfam" id="PF02666">
    <property type="entry name" value="PS_Dcarbxylase"/>
    <property type="match status" value="1"/>
</dbReference>
<comment type="function">
    <text evidence="12">Catalyzes the formation of phosphatidylethanolamine (PtdEtn) from phosphatidylserine (PtdSer).</text>
</comment>
<keyword evidence="5 12" id="KW-0443">Lipid metabolism</keyword>
<evidence type="ECO:0000256" key="6">
    <source>
        <dbReference type="ARBA" id="ARBA00023136"/>
    </source>
</evidence>
<dbReference type="PANTHER" id="PTHR10067:SF6">
    <property type="entry name" value="PHOSPHATIDYLSERINE DECARBOXYLASE PROENZYME, MITOCHONDRIAL"/>
    <property type="match status" value="1"/>
</dbReference>
<dbReference type="AlphaFoldDB" id="S5T6Y6"/>
<name>S5T6Y6_9GAMM</name>
<dbReference type="HOGENOM" id="CLU_029061_4_1_6"/>
<sequence>MDKLFILLQHILPKHSLSALMHKLARCKTPWVKQFIINTVIKRFGVNMSEAAQPDPEAYESFNAFFTRQLREDARPLEHDDTTIACPVDGTISQMDSIENGELFQAKGKSFNLSALLGNDSLSSEFEDGQFTTVYLSPKDYHRIHFPVDGTLKKMVHVPGELFSVNQTTVEAIDELFARNERVIAFFDTPAGPMAMVMVGAIFVSSIETVWYGEVTPPRHNQIRQWQYSDNKQQYKKNDEMARFNMGSTIVMLYGKDKVTWAENLAAGDAVQYGQVIAKINK</sequence>
<evidence type="ECO:0000256" key="1">
    <source>
        <dbReference type="ARBA" id="ARBA00005189"/>
    </source>
</evidence>
<keyword evidence="2 12" id="KW-1003">Cell membrane</keyword>
<dbReference type="PATRIC" id="fig|1198232.3.peg.947"/>
<comment type="similarity">
    <text evidence="12">Belongs to the phosphatidylserine decarboxylase family. PSD-B subfamily. Prokaryotic type I sub-subfamily.</text>
</comment>